<keyword evidence="1" id="KW-0808">Transferase</keyword>
<protein>
    <submittedName>
        <fullName evidence="1">Type I restriction-modification system methyltransferase subunit</fullName>
    </submittedName>
</protein>
<gene>
    <name evidence="1" type="ordered locus">AciX9_1951</name>
</gene>
<dbReference type="EMBL" id="CP002480">
    <property type="protein sequence ID" value="ADW68997.1"/>
    <property type="molecule type" value="Genomic_DNA"/>
</dbReference>
<dbReference type="KEGG" id="acm:AciX9_1951"/>
<dbReference type="AlphaFoldDB" id="E8X0P6"/>
<evidence type="ECO:0000313" key="1">
    <source>
        <dbReference type="EMBL" id="ADW68997.1"/>
    </source>
</evidence>
<dbReference type="OrthoDB" id="5522207at2"/>
<dbReference type="GO" id="GO:0032259">
    <property type="term" value="P:methylation"/>
    <property type="evidence" value="ECO:0007669"/>
    <property type="project" value="UniProtKB-KW"/>
</dbReference>
<evidence type="ECO:0000313" key="2">
    <source>
        <dbReference type="Proteomes" id="UP000000343"/>
    </source>
</evidence>
<dbReference type="STRING" id="1198114.AciX9_1951"/>
<dbReference type="GO" id="GO:0008168">
    <property type="term" value="F:methyltransferase activity"/>
    <property type="evidence" value="ECO:0007669"/>
    <property type="project" value="UniProtKB-KW"/>
</dbReference>
<dbReference type="Proteomes" id="UP000000343">
    <property type="component" value="Chromosome"/>
</dbReference>
<sequence length="95" mass="10472">MPNFQCGRLVATPAALSAIEGSGDNLLLFLRRHLSGDWGDLGADDKRMNDAALKDGSRLLSRYDLKDGKPIYIITEAEGDNGNRESTCVLLREEY</sequence>
<dbReference type="eggNOG" id="ENOG5032YPG">
    <property type="taxonomic scope" value="Bacteria"/>
</dbReference>
<proteinExistence type="predicted"/>
<keyword evidence="2" id="KW-1185">Reference proteome</keyword>
<reference evidence="2" key="1">
    <citation type="submission" date="2011-01" db="EMBL/GenBank/DDBJ databases">
        <title>Complete sequence of chromosome of Acidobacterium sp. MP5ACTX9.</title>
        <authorList>
            <consortium name="US DOE Joint Genome Institute"/>
            <person name="Lucas S."/>
            <person name="Copeland A."/>
            <person name="Lapidus A."/>
            <person name="Cheng J.-F."/>
            <person name="Goodwin L."/>
            <person name="Pitluck S."/>
            <person name="Teshima H."/>
            <person name="Detter J.C."/>
            <person name="Han C."/>
            <person name="Tapia R."/>
            <person name="Land M."/>
            <person name="Hauser L."/>
            <person name="Kyrpides N."/>
            <person name="Ivanova N."/>
            <person name="Ovchinnikova G."/>
            <person name="Pagani I."/>
            <person name="Rawat S.R."/>
            <person name="Mannisto M."/>
            <person name="Haggblom M.M."/>
            <person name="Woyke T."/>
        </authorList>
    </citation>
    <scope>NUCLEOTIDE SEQUENCE [LARGE SCALE GENOMIC DNA]</scope>
    <source>
        <strain evidence="2">MP5ACTX9</strain>
    </source>
</reference>
<organism evidence="2">
    <name type="scientific">Granulicella tundricola (strain ATCC BAA-1859 / DSM 23138 / MP5ACTX9)</name>
    <dbReference type="NCBI Taxonomy" id="1198114"/>
    <lineage>
        <taxon>Bacteria</taxon>
        <taxon>Pseudomonadati</taxon>
        <taxon>Acidobacteriota</taxon>
        <taxon>Terriglobia</taxon>
        <taxon>Terriglobales</taxon>
        <taxon>Acidobacteriaceae</taxon>
        <taxon>Granulicella</taxon>
    </lineage>
</organism>
<dbReference type="RefSeq" id="WP_013580316.1">
    <property type="nucleotide sequence ID" value="NC_015064.1"/>
</dbReference>
<accession>E8X0P6</accession>
<keyword evidence="1" id="KW-0489">Methyltransferase</keyword>
<dbReference type="HOGENOM" id="CLU_162353_1_0_0"/>
<name>E8X0P6_GRATM</name>
<dbReference type="PaxDb" id="1198114-AciX9_1951"/>